<dbReference type="AlphaFoldDB" id="A0A4S8MNW1"/>
<evidence type="ECO:0008006" key="3">
    <source>
        <dbReference type="Google" id="ProtNLM"/>
    </source>
</evidence>
<dbReference type="EMBL" id="ML179061">
    <property type="protein sequence ID" value="THV03964.1"/>
    <property type="molecule type" value="Genomic_DNA"/>
</dbReference>
<accession>A0A4S8MNW1</accession>
<keyword evidence="2" id="KW-1185">Reference proteome</keyword>
<name>A0A4S8MNW1_DENBC</name>
<dbReference type="Proteomes" id="UP000297245">
    <property type="component" value="Unassembled WGS sequence"/>
</dbReference>
<feature type="non-terminal residue" evidence="1">
    <location>
        <position position="54"/>
    </location>
</feature>
<organism evidence="1 2">
    <name type="scientific">Dendrothele bispora (strain CBS 962.96)</name>
    <dbReference type="NCBI Taxonomy" id="1314807"/>
    <lineage>
        <taxon>Eukaryota</taxon>
        <taxon>Fungi</taxon>
        <taxon>Dikarya</taxon>
        <taxon>Basidiomycota</taxon>
        <taxon>Agaricomycotina</taxon>
        <taxon>Agaricomycetes</taxon>
        <taxon>Agaricomycetidae</taxon>
        <taxon>Agaricales</taxon>
        <taxon>Agaricales incertae sedis</taxon>
        <taxon>Dendrothele</taxon>
    </lineage>
</organism>
<reference evidence="1 2" key="1">
    <citation type="journal article" date="2019" name="Nat. Ecol. Evol.">
        <title>Megaphylogeny resolves global patterns of mushroom evolution.</title>
        <authorList>
            <person name="Varga T."/>
            <person name="Krizsan K."/>
            <person name="Foldi C."/>
            <person name="Dima B."/>
            <person name="Sanchez-Garcia M."/>
            <person name="Sanchez-Ramirez S."/>
            <person name="Szollosi G.J."/>
            <person name="Szarkandi J.G."/>
            <person name="Papp V."/>
            <person name="Albert L."/>
            <person name="Andreopoulos W."/>
            <person name="Angelini C."/>
            <person name="Antonin V."/>
            <person name="Barry K.W."/>
            <person name="Bougher N.L."/>
            <person name="Buchanan P."/>
            <person name="Buyck B."/>
            <person name="Bense V."/>
            <person name="Catcheside P."/>
            <person name="Chovatia M."/>
            <person name="Cooper J."/>
            <person name="Damon W."/>
            <person name="Desjardin D."/>
            <person name="Finy P."/>
            <person name="Geml J."/>
            <person name="Haridas S."/>
            <person name="Hughes K."/>
            <person name="Justo A."/>
            <person name="Karasinski D."/>
            <person name="Kautmanova I."/>
            <person name="Kiss B."/>
            <person name="Kocsube S."/>
            <person name="Kotiranta H."/>
            <person name="LaButti K.M."/>
            <person name="Lechner B.E."/>
            <person name="Liimatainen K."/>
            <person name="Lipzen A."/>
            <person name="Lukacs Z."/>
            <person name="Mihaltcheva S."/>
            <person name="Morgado L.N."/>
            <person name="Niskanen T."/>
            <person name="Noordeloos M.E."/>
            <person name="Ohm R.A."/>
            <person name="Ortiz-Santana B."/>
            <person name="Ovrebo C."/>
            <person name="Racz N."/>
            <person name="Riley R."/>
            <person name="Savchenko A."/>
            <person name="Shiryaev A."/>
            <person name="Soop K."/>
            <person name="Spirin V."/>
            <person name="Szebenyi C."/>
            <person name="Tomsovsky M."/>
            <person name="Tulloss R.E."/>
            <person name="Uehling J."/>
            <person name="Grigoriev I.V."/>
            <person name="Vagvolgyi C."/>
            <person name="Papp T."/>
            <person name="Martin F.M."/>
            <person name="Miettinen O."/>
            <person name="Hibbett D.S."/>
            <person name="Nagy L.G."/>
        </authorList>
    </citation>
    <scope>NUCLEOTIDE SEQUENCE [LARGE SCALE GENOMIC DNA]</scope>
    <source>
        <strain evidence="1 2">CBS 962.96</strain>
    </source>
</reference>
<protein>
    <recommendedName>
        <fullName evidence="3">Galactose oxidase-like Early set domain-containing protein</fullName>
    </recommendedName>
</protein>
<sequence length="54" mass="5681">MASLPVPVPNRVLAEGFDLRAGFVTVVVPNVPAGDDYTITLFGDSGNISDEFSI</sequence>
<dbReference type="OrthoDB" id="2973648at2759"/>
<evidence type="ECO:0000313" key="1">
    <source>
        <dbReference type="EMBL" id="THV03964.1"/>
    </source>
</evidence>
<proteinExistence type="predicted"/>
<gene>
    <name evidence="1" type="ORF">K435DRAFT_774613</name>
</gene>
<evidence type="ECO:0000313" key="2">
    <source>
        <dbReference type="Proteomes" id="UP000297245"/>
    </source>
</evidence>